<feature type="transmembrane region" description="Helical" evidence="2">
    <location>
        <begin position="133"/>
        <end position="150"/>
    </location>
</feature>
<dbReference type="Pfam" id="PF20177">
    <property type="entry name" value="DUF6542"/>
    <property type="match status" value="1"/>
</dbReference>
<keyword evidence="2" id="KW-0472">Membrane</keyword>
<sequence>MEQHSARTGTRNSTRNGTQNDTGNGGRDAQGRPRLPRPARPTGTVGGSVVYRSARRGPLASLAPTVTALARVVRLPQAQPKLTGLGTGLLTVVVTVTGGALDALLFDGPGVFFGLVFIAVCVTAGLYVRPYDLVAAPIAAPIAFATAIALTGDDNGGGFVGHLLGMFTGLALLTGWLYTGTLLAAGIVGVRALQRSWRLRRSPRCSADQQGRSRR</sequence>
<feature type="transmembrane region" description="Helical" evidence="2">
    <location>
        <begin position="170"/>
        <end position="193"/>
    </location>
</feature>
<feature type="compositionally biased region" description="Low complexity" evidence="1">
    <location>
        <begin position="7"/>
        <end position="18"/>
    </location>
</feature>
<feature type="transmembrane region" description="Helical" evidence="2">
    <location>
        <begin position="111"/>
        <end position="128"/>
    </location>
</feature>
<evidence type="ECO:0000259" key="3">
    <source>
        <dbReference type="Pfam" id="PF20177"/>
    </source>
</evidence>
<keyword evidence="5" id="KW-1185">Reference proteome</keyword>
<evidence type="ECO:0000313" key="5">
    <source>
        <dbReference type="Proteomes" id="UP001614394"/>
    </source>
</evidence>
<organism evidence="4 5">
    <name type="scientific">Streptomyces fildesensis</name>
    <dbReference type="NCBI Taxonomy" id="375757"/>
    <lineage>
        <taxon>Bacteria</taxon>
        <taxon>Bacillati</taxon>
        <taxon>Actinomycetota</taxon>
        <taxon>Actinomycetes</taxon>
        <taxon>Kitasatosporales</taxon>
        <taxon>Streptomycetaceae</taxon>
        <taxon>Streptomyces</taxon>
    </lineage>
</organism>
<feature type="transmembrane region" description="Helical" evidence="2">
    <location>
        <begin position="82"/>
        <end position="105"/>
    </location>
</feature>
<evidence type="ECO:0000256" key="1">
    <source>
        <dbReference type="SAM" id="MobiDB-lite"/>
    </source>
</evidence>
<feature type="domain" description="DUF6542" evidence="3">
    <location>
        <begin position="82"/>
        <end position="193"/>
    </location>
</feature>
<comment type="caution">
    <text evidence="4">The sequence shown here is derived from an EMBL/GenBank/DDBJ whole genome shotgun (WGS) entry which is preliminary data.</text>
</comment>
<dbReference type="InterPro" id="IPR046672">
    <property type="entry name" value="DUF6542"/>
</dbReference>
<proteinExistence type="predicted"/>
<keyword evidence="2" id="KW-1133">Transmembrane helix</keyword>
<evidence type="ECO:0000313" key="4">
    <source>
        <dbReference type="EMBL" id="MFI9099541.1"/>
    </source>
</evidence>
<evidence type="ECO:0000256" key="2">
    <source>
        <dbReference type="SAM" id="Phobius"/>
    </source>
</evidence>
<gene>
    <name evidence="4" type="ORF">ACIGXA_03380</name>
</gene>
<dbReference type="EMBL" id="JBITYG010000001">
    <property type="protein sequence ID" value="MFI9099541.1"/>
    <property type="molecule type" value="Genomic_DNA"/>
</dbReference>
<feature type="region of interest" description="Disordered" evidence="1">
    <location>
        <begin position="1"/>
        <end position="47"/>
    </location>
</feature>
<protein>
    <submittedName>
        <fullName evidence="4">DUF6542 domain-containing protein</fullName>
    </submittedName>
</protein>
<dbReference type="Proteomes" id="UP001614394">
    <property type="component" value="Unassembled WGS sequence"/>
</dbReference>
<name>A0ABW8C288_9ACTN</name>
<reference evidence="4 5" key="1">
    <citation type="submission" date="2024-10" db="EMBL/GenBank/DDBJ databases">
        <title>The Natural Products Discovery Center: Release of the First 8490 Sequenced Strains for Exploring Actinobacteria Biosynthetic Diversity.</title>
        <authorList>
            <person name="Kalkreuter E."/>
            <person name="Kautsar S.A."/>
            <person name="Yang D."/>
            <person name="Bader C.D."/>
            <person name="Teijaro C.N."/>
            <person name="Fluegel L."/>
            <person name="Davis C.M."/>
            <person name="Simpson J.R."/>
            <person name="Lauterbach L."/>
            <person name="Steele A.D."/>
            <person name="Gui C."/>
            <person name="Meng S."/>
            <person name="Li G."/>
            <person name="Viehrig K."/>
            <person name="Ye F."/>
            <person name="Su P."/>
            <person name="Kiefer A.F."/>
            <person name="Nichols A."/>
            <person name="Cepeda A.J."/>
            <person name="Yan W."/>
            <person name="Fan B."/>
            <person name="Jiang Y."/>
            <person name="Adhikari A."/>
            <person name="Zheng C.-J."/>
            <person name="Schuster L."/>
            <person name="Cowan T.M."/>
            <person name="Smanski M.J."/>
            <person name="Chevrette M.G."/>
            <person name="De Carvalho L.P.S."/>
            <person name="Shen B."/>
        </authorList>
    </citation>
    <scope>NUCLEOTIDE SEQUENCE [LARGE SCALE GENOMIC DNA]</scope>
    <source>
        <strain evidence="4 5">NPDC053399</strain>
    </source>
</reference>
<keyword evidence="2" id="KW-0812">Transmembrane</keyword>
<dbReference type="RefSeq" id="WP_399643970.1">
    <property type="nucleotide sequence ID" value="NZ_JBITYG010000001.1"/>
</dbReference>
<accession>A0ABW8C288</accession>